<protein>
    <submittedName>
        <fullName evidence="2">Uncharacterized protein</fullName>
    </submittedName>
</protein>
<proteinExistence type="predicted"/>
<evidence type="ECO:0000256" key="1">
    <source>
        <dbReference type="SAM" id="MobiDB-lite"/>
    </source>
</evidence>
<dbReference type="EMBL" id="CAJA01000110">
    <property type="protein sequence ID" value="CCH72796.1"/>
    <property type="molecule type" value="Genomic_DNA"/>
</dbReference>
<feature type="region of interest" description="Disordered" evidence="1">
    <location>
        <begin position="197"/>
        <end position="239"/>
    </location>
</feature>
<evidence type="ECO:0000313" key="3">
    <source>
        <dbReference type="Proteomes" id="UP000035763"/>
    </source>
</evidence>
<feature type="region of interest" description="Disordered" evidence="1">
    <location>
        <begin position="22"/>
        <end position="109"/>
    </location>
</feature>
<evidence type="ECO:0000313" key="2">
    <source>
        <dbReference type="EMBL" id="CCH72796.1"/>
    </source>
</evidence>
<organism evidence="2 3">
    <name type="scientific">Nostocoides australiense Ben110</name>
    <dbReference type="NCBI Taxonomy" id="1193182"/>
    <lineage>
        <taxon>Bacteria</taxon>
        <taxon>Bacillati</taxon>
        <taxon>Actinomycetota</taxon>
        <taxon>Actinomycetes</taxon>
        <taxon>Micrococcales</taxon>
        <taxon>Intrasporangiaceae</taxon>
        <taxon>Nostocoides</taxon>
    </lineage>
</organism>
<feature type="compositionally biased region" description="Low complexity" evidence="1">
    <location>
        <begin position="225"/>
        <end position="239"/>
    </location>
</feature>
<name>W6JVU0_9MICO</name>
<comment type="caution">
    <text evidence="2">The sequence shown here is derived from an EMBL/GenBank/DDBJ whole genome shotgun (WGS) entry which is preliminary data.</text>
</comment>
<sequence length="239" mass="25709">MTAANAPTAWAARIRARGCEAGLHGMDDAPEKLRRPMADGGRFGGPNAVCAVQRTEPDSHPSHPSRPRRPFKPVEGPGQRMTRMFFRRSHARMAPRSPPPNESITNGRKRGKKTGALMLTSAPPPYRPATAGTTRRLAPTPRRLIGGASDATSSTLFSLSIRLGKSRHAQGLTGRPENNMAELYHEWEARDTTLRWQSWPSPVHSPSSPVAAPASVPPRRPDSPQPASTSSSPAAASSP</sequence>
<feature type="compositionally biased region" description="Low complexity" evidence="1">
    <location>
        <begin position="200"/>
        <end position="214"/>
    </location>
</feature>
<reference evidence="2 3" key="1">
    <citation type="journal article" date="2013" name="ISME J.">
        <title>A metabolic model for members of the genus Tetrasphaera involved in enhanced biological phosphorus removal.</title>
        <authorList>
            <person name="Kristiansen R."/>
            <person name="Nguyen H.T.T."/>
            <person name="Saunders A.M."/>
            <person name="Nielsen J.L."/>
            <person name="Wimmer R."/>
            <person name="Le V.Q."/>
            <person name="McIlroy S.J."/>
            <person name="Petrovski S."/>
            <person name="Seviour R.J."/>
            <person name="Calteau A."/>
            <person name="Nielsen K.L."/>
            <person name="Nielsen P.H."/>
        </authorList>
    </citation>
    <scope>NUCLEOTIDE SEQUENCE [LARGE SCALE GENOMIC DNA]</scope>
    <source>
        <strain evidence="2 3">Ben110</strain>
    </source>
</reference>
<keyword evidence="3" id="KW-1185">Reference proteome</keyword>
<dbReference type="Proteomes" id="UP000035763">
    <property type="component" value="Unassembled WGS sequence"/>
</dbReference>
<feature type="compositionally biased region" description="Basic and acidic residues" evidence="1">
    <location>
        <begin position="25"/>
        <end position="37"/>
    </location>
</feature>
<dbReference type="AlphaFoldDB" id="W6JVU0"/>
<gene>
    <name evidence="2" type="ORF">BN11_1980007</name>
</gene>
<accession>W6JVU0</accession>